<reference evidence="1 4" key="2">
    <citation type="submission" date="2020-04" db="EMBL/GenBank/DDBJ databases">
        <authorList>
            <person name="De Canck E."/>
        </authorList>
    </citation>
    <scope>NUCLEOTIDE SEQUENCE [LARGE SCALE GENOMIC DNA]</scope>
    <source>
        <strain evidence="1 4">LMG 29660</strain>
    </source>
</reference>
<evidence type="ECO:0000313" key="4">
    <source>
        <dbReference type="Proteomes" id="UP000494135"/>
    </source>
</evidence>
<proteinExistence type="predicted"/>
<dbReference type="AlphaFoldDB" id="A0A1X1PNK8"/>
<name>A0A1X1PNK8_9BURK</name>
<dbReference type="Proteomes" id="UP000494135">
    <property type="component" value="Unassembled WGS sequence"/>
</dbReference>
<sequence>MSKIGCVCGNTIRDNTDSLPYKARILKDRAYGPFFDWLVSEVQSYVVAAQRGETSDWLVSRGYSSDYIGLRLDHGNVLHDHLHTRLHGLERTAYECTACGRLLVETAEDNRFETYAPASGRYGGILK</sequence>
<organism evidence="2 3">
    <name type="scientific">Burkholderia puraquae</name>
    <dbReference type="NCBI Taxonomy" id="1904757"/>
    <lineage>
        <taxon>Bacteria</taxon>
        <taxon>Pseudomonadati</taxon>
        <taxon>Pseudomonadota</taxon>
        <taxon>Betaproteobacteria</taxon>
        <taxon>Burkholderiales</taxon>
        <taxon>Burkholderiaceae</taxon>
        <taxon>Burkholderia</taxon>
        <taxon>Burkholderia cepacia complex</taxon>
    </lineage>
</organism>
<accession>A0A1X1PNK8</accession>
<evidence type="ECO:0000313" key="1">
    <source>
        <dbReference type="EMBL" id="CAB3748411.1"/>
    </source>
</evidence>
<reference evidence="2 3" key="1">
    <citation type="submission" date="2017-04" db="EMBL/GenBank/DDBJ databases">
        <title>Burkholderia puraquae sp. nov., a novel Burkholderia cepacia complex species from hospital setting samples.</title>
        <authorList>
            <person name="Martina P."/>
            <person name="Leguizamon M."/>
            <person name="Prieto C."/>
            <person name="Sousa S."/>
            <person name="Montanaro P."/>
            <person name="Draghi W."/>
            <person name="Staembler M."/>
            <person name="Bettiol M."/>
            <person name="Figoli C."/>
            <person name="Palau J."/>
            <person name="Alvarez F."/>
            <person name="Benetti S."/>
            <person name="Anchat E."/>
            <person name="Vescina C."/>
            <person name="Ferreras J."/>
            <person name="Lasch P."/>
            <person name="Lagares A."/>
            <person name="Zorreguieta A."/>
            <person name="Yantorno O."/>
            <person name="Bosch A."/>
        </authorList>
    </citation>
    <scope>NUCLEOTIDE SEQUENCE [LARGE SCALE GENOMIC DNA]</scope>
    <source>
        <strain evidence="2 3">CAMPA 1040</strain>
    </source>
</reference>
<gene>
    <name evidence="2" type="ORF">B7G54_01105</name>
    <name evidence="1" type="ORF">LMG29660_00895</name>
</gene>
<dbReference type="EMBL" id="CADIKG010000001">
    <property type="protein sequence ID" value="CAB3748411.1"/>
    <property type="molecule type" value="Genomic_DNA"/>
</dbReference>
<protein>
    <submittedName>
        <fullName evidence="2">Uncharacterized protein</fullName>
    </submittedName>
</protein>
<evidence type="ECO:0000313" key="3">
    <source>
        <dbReference type="Proteomes" id="UP000193146"/>
    </source>
</evidence>
<dbReference type="EMBL" id="NBYX01000001">
    <property type="protein sequence ID" value="ORT88812.1"/>
    <property type="molecule type" value="Genomic_DNA"/>
</dbReference>
<dbReference type="Proteomes" id="UP000193146">
    <property type="component" value="Unassembled WGS sequence"/>
</dbReference>
<dbReference type="RefSeq" id="WP_085037367.1">
    <property type="nucleotide sequence ID" value="NZ_CADIKG010000001.1"/>
</dbReference>
<evidence type="ECO:0000313" key="2">
    <source>
        <dbReference type="EMBL" id="ORT88812.1"/>
    </source>
</evidence>
<dbReference type="OrthoDB" id="1821427at2"/>
<keyword evidence="3" id="KW-1185">Reference proteome</keyword>